<evidence type="ECO:0000256" key="2">
    <source>
        <dbReference type="ARBA" id="ARBA00022842"/>
    </source>
</evidence>
<sequence>MKDSRTFTPRRAYRYDYEEVESEAAAKVFAYLNASIADGTLATGAAFGTYEVALADNFEYTDPIDGSVSKNQGLRIVLKDGSRIIFRLSGTGSAGATIRLYVEKYVVTGYDASTSDAIKDLIALALEASKLFEFTGRKEPTVIT</sequence>
<dbReference type="OrthoDB" id="2291at2759"/>
<evidence type="ECO:0000256" key="3">
    <source>
        <dbReference type="ARBA" id="ARBA00023235"/>
    </source>
</evidence>
<protein>
    <submittedName>
        <fullName evidence="4">Alpha-D-phosphohexomutase</fullName>
    </submittedName>
</protein>
<dbReference type="GO" id="GO:0046872">
    <property type="term" value="F:metal ion binding"/>
    <property type="evidence" value="ECO:0007669"/>
    <property type="project" value="UniProtKB-KW"/>
</dbReference>
<keyword evidence="2" id="KW-0460">Magnesium</keyword>
<evidence type="ECO:0000313" key="4">
    <source>
        <dbReference type="EMBL" id="RKO83476.1"/>
    </source>
</evidence>
<dbReference type="Proteomes" id="UP000269721">
    <property type="component" value="Unassembled WGS sequence"/>
</dbReference>
<proteinExistence type="predicted"/>
<dbReference type="GO" id="GO:0005975">
    <property type="term" value="P:carbohydrate metabolic process"/>
    <property type="evidence" value="ECO:0007669"/>
    <property type="project" value="InterPro"/>
</dbReference>
<dbReference type="GO" id="GO:0005829">
    <property type="term" value="C:cytosol"/>
    <property type="evidence" value="ECO:0007669"/>
    <property type="project" value="TreeGrafter"/>
</dbReference>
<dbReference type="InterPro" id="IPR036900">
    <property type="entry name" value="A-D-PHexomutase_C_sf"/>
</dbReference>
<reference evidence="5" key="1">
    <citation type="journal article" date="2018" name="Nat. Microbiol.">
        <title>Leveraging single-cell genomics to expand the fungal tree of life.</title>
        <authorList>
            <person name="Ahrendt S.R."/>
            <person name="Quandt C.A."/>
            <person name="Ciobanu D."/>
            <person name="Clum A."/>
            <person name="Salamov A."/>
            <person name="Andreopoulos B."/>
            <person name="Cheng J.F."/>
            <person name="Woyke T."/>
            <person name="Pelin A."/>
            <person name="Henrissat B."/>
            <person name="Reynolds N.K."/>
            <person name="Benny G.L."/>
            <person name="Smith M.E."/>
            <person name="James T.Y."/>
            <person name="Grigoriev I.V."/>
        </authorList>
    </citation>
    <scope>NUCLEOTIDE SEQUENCE [LARGE SCALE GENOMIC DNA]</scope>
</reference>
<dbReference type="PANTHER" id="PTHR22573">
    <property type="entry name" value="PHOSPHOHEXOMUTASE FAMILY MEMBER"/>
    <property type="match status" value="1"/>
</dbReference>
<dbReference type="EMBL" id="ML001198">
    <property type="protein sequence ID" value="RKO83476.1"/>
    <property type="molecule type" value="Genomic_DNA"/>
</dbReference>
<dbReference type="FunFam" id="3.30.310.50:FF:000002">
    <property type="entry name" value="Phosphoglucomutase 5"/>
    <property type="match status" value="1"/>
</dbReference>
<keyword evidence="1" id="KW-0479">Metal-binding</keyword>
<keyword evidence="3" id="KW-0413">Isomerase</keyword>
<keyword evidence="5" id="KW-1185">Reference proteome</keyword>
<name>A0A4P9W0D4_9FUNG</name>
<dbReference type="PANTHER" id="PTHR22573:SF2">
    <property type="entry name" value="PHOSPHOGLUCOMUTASE"/>
    <property type="match status" value="1"/>
</dbReference>
<gene>
    <name evidence="4" type="ORF">BDK51DRAFT_41344</name>
</gene>
<dbReference type="Pfam" id="PF24947">
    <property type="entry name" value="PGM1_C_vert_fung"/>
    <property type="match status" value="1"/>
</dbReference>
<evidence type="ECO:0000313" key="5">
    <source>
        <dbReference type="Proteomes" id="UP000269721"/>
    </source>
</evidence>
<accession>A0A4P9W0D4</accession>
<dbReference type="AlphaFoldDB" id="A0A4P9W0D4"/>
<dbReference type="Gene3D" id="3.30.310.50">
    <property type="entry name" value="Alpha-D-phosphohexomutase, C-terminal domain"/>
    <property type="match status" value="1"/>
</dbReference>
<organism evidence="4 5">
    <name type="scientific">Blyttiomyces helicus</name>
    <dbReference type="NCBI Taxonomy" id="388810"/>
    <lineage>
        <taxon>Eukaryota</taxon>
        <taxon>Fungi</taxon>
        <taxon>Fungi incertae sedis</taxon>
        <taxon>Chytridiomycota</taxon>
        <taxon>Chytridiomycota incertae sedis</taxon>
        <taxon>Chytridiomycetes</taxon>
        <taxon>Chytridiomycetes incertae sedis</taxon>
        <taxon>Blyttiomyces</taxon>
    </lineage>
</organism>
<dbReference type="SUPFAM" id="SSF55957">
    <property type="entry name" value="Phosphoglucomutase, C-terminal domain"/>
    <property type="match status" value="1"/>
</dbReference>
<dbReference type="GO" id="GO:0004614">
    <property type="term" value="F:phosphoglucomutase activity"/>
    <property type="evidence" value="ECO:0007669"/>
    <property type="project" value="InterPro"/>
</dbReference>
<evidence type="ECO:0000256" key="1">
    <source>
        <dbReference type="ARBA" id="ARBA00022723"/>
    </source>
</evidence>
<dbReference type="InterPro" id="IPR045244">
    <property type="entry name" value="PGM"/>
</dbReference>